<evidence type="ECO:0000256" key="6">
    <source>
        <dbReference type="ARBA" id="ARBA00039038"/>
    </source>
</evidence>
<evidence type="ECO:0000256" key="3">
    <source>
        <dbReference type="ARBA" id="ARBA00022723"/>
    </source>
</evidence>
<dbReference type="InterPro" id="IPR036396">
    <property type="entry name" value="Cyt_P450_sf"/>
</dbReference>
<dbReference type="InterPro" id="IPR017972">
    <property type="entry name" value="Cyt_P450_CS"/>
</dbReference>
<dbReference type="CDD" id="cd11082">
    <property type="entry name" value="CYP61_CYP710"/>
    <property type="match status" value="1"/>
</dbReference>
<dbReference type="InterPro" id="IPR002403">
    <property type="entry name" value="Cyt_P450_E_grp-IV"/>
</dbReference>
<dbReference type="GO" id="GO:0005506">
    <property type="term" value="F:iron ion binding"/>
    <property type="evidence" value="ECO:0007669"/>
    <property type="project" value="InterPro"/>
</dbReference>
<dbReference type="GO" id="GO:0020037">
    <property type="term" value="F:heme binding"/>
    <property type="evidence" value="ECO:0007669"/>
    <property type="project" value="InterPro"/>
</dbReference>
<dbReference type="GO" id="GO:0016125">
    <property type="term" value="P:sterol metabolic process"/>
    <property type="evidence" value="ECO:0007669"/>
    <property type="project" value="TreeGrafter"/>
</dbReference>
<keyword evidence="11" id="KW-1133">Transmembrane helix</keyword>
<keyword evidence="11" id="KW-0472">Membrane</keyword>
<keyword evidence="11" id="KW-0812">Transmembrane</keyword>
<dbReference type="AlphaFoldDB" id="A0A6T8Q4F7"/>
<dbReference type="SUPFAM" id="SSF48264">
    <property type="entry name" value="Cytochrome P450"/>
    <property type="match status" value="1"/>
</dbReference>
<name>A0A6T8Q4F7_9CHLO</name>
<proteinExistence type="inferred from homology"/>
<evidence type="ECO:0000256" key="10">
    <source>
        <dbReference type="RuleBase" id="RU000461"/>
    </source>
</evidence>
<comment type="cofactor">
    <cofactor evidence="1 9">
        <name>heme</name>
        <dbReference type="ChEBI" id="CHEBI:30413"/>
    </cofactor>
</comment>
<reference evidence="13" key="1">
    <citation type="submission" date="2021-01" db="EMBL/GenBank/DDBJ databases">
        <authorList>
            <person name="Corre E."/>
            <person name="Pelletier E."/>
            <person name="Niang G."/>
            <person name="Scheremetjew M."/>
            <person name="Finn R."/>
            <person name="Kale V."/>
            <person name="Holt S."/>
            <person name="Cochrane G."/>
            <person name="Meng A."/>
            <person name="Brown T."/>
            <person name="Cohen L."/>
        </authorList>
    </citation>
    <scope>NUCLEOTIDE SEQUENCE</scope>
    <source>
        <strain evidence="13">SAG 11-49</strain>
    </source>
</reference>
<dbReference type="GO" id="GO:0000249">
    <property type="term" value="F:C-22 sterol desaturase (NADPH) activity"/>
    <property type="evidence" value="ECO:0007669"/>
    <property type="project" value="UniProtKB-EC"/>
</dbReference>
<evidence type="ECO:0000256" key="7">
    <source>
        <dbReference type="ARBA" id="ARBA00041546"/>
    </source>
</evidence>
<dbReference type="Gene3D" id="1.10.630.10">
    <property type="entry name" value="Cytochrome P450"/>
    <property type="match status" value="1"/>
</dbReference>
<keyword evidence="10" id="KW-0503">Monooxygenase</keyword>
<dbReference type="GO" id="GO:0004497">
    <property type="term" value="F:monooxygenase activity"/>
    <property type="evidence" value="ECO:0007669"/>
    <property type="project" value="UniProtKB-KW"/>
</dbReference>
<accession>A0A6T8Q4F7</accession>
<keyword evidence="4 10" id="KW-0560">Oxidoreductase</keyword>
<evidence type="ECO:0000256" key="1">
    <source>
        <dbReference type="ARBA" id="ARBA00001971"/>
    </source>
</evidence>
<evidence type="ECO:0000313" key="12">
    <source>
        <dbReference type="EMBL" id="CAD8669311.1"/>
    </source>
</evidence>
<evidence type="ECO:0000256" key="11">
    <source>
        <dbReference type="SAM" id="Phobius"/>
    </source>
</evidence>
<dbReference type="Pfam" id="PF00067">
    <property type="entry name" value="p450"/>
    <property type="match status" value="1"/>
</dbReference>
<evidence type="ECO:0000313" key="13">
    <source>
        <dbReference type="EMBL" id="CAD8669313.1"/>
    </source>
</evidence>
<evidence type="ECO:0000256" key="2">
    <source>
        <dbReference type="ARBA" id="ARBA00010617"/>
    </source>
</evidence>
<dbReference type="PRINTS" id="PR00465">
    <property type="entry name" value="EP450IV"/>
</dbReference>
<dbReference type="PANTHER" id="PTHR24286">
    <property type="entry name" value="CYTOCHROME P450 26"/>
    <property type="match status" value="1"/>
</dbReference>
<evidence type="ECO:0000256" key="5">
    <source>
        <dbReference type="ARBA" id="ARBA00023004"/>
    </source>
</evidence>
<comment type="catalytic activity">
    <reaction evidence="8">
        <text>5-dehydroepisterol + NADPH + O2 + H(+) = ergosta-5,7,22,24(28)-tetraen-3beta-ol + NADP(+) + 2 H2O</text>
        <dbReference type="Rhea" id="RHEA:33467"/>
        <dbReference type="ChEBI" id="CHEBI:15377"/>
        <dbReference type="ChEBI" id="CHEBI:15378"/>
        <dbReference type="ChEBI" id="CHEBI:15379"/>
        <dbReference type="ChEBI" id="CHEBI:18249"/>
        <dbReference type="ChEBI" id="CHEBI:52972"/>
        <dbReference type="ChEBI" id="CHEBI:57783"/>
        <dbReference type="ChEBI" id="CHEBI:58349"/>
        <dbReference type="EC" id="1.14.19.41"/>
    </reaction>
</comment>
<dbReference type="EC" id="1.14.19.41" evidence="6"/>
<gene>
    <name evidence="12" type="ORF">CLEI1391_LOCUS3526</name>
    <name evidence="13" type="ORF">CLEI1391_LOCUS3527</name>
</gene>
<dbReference type="EMBL" id="HBFB01006300">
    <property type="protein sequence ID" value="CAD8669311.1"/>
    <property type="molecule type" value="Transcribed_RNA"/>
</dbReference>
<evidence type="ECO:0000256" key="9">
    <source>
        <dbReference type="PIRSR" id="PIRSR602403-1"/>
    </source>
</evidence>
<sequence>MGNSSDSAVPTIVASAADGLTKLKDAVSGMSTGGWVGLGVAAVAGYCVYEQMRFARWRRCKDGSKLPGPDSVTPILGGIVEMVKDPYGFWERQRLYTQSGLSWNSLVGTFTVFVTDPAVSRHVFNSNSKDTLLMALHPSAANVLGERNIAFLHGPDHKALRKSFLALFTRRALSVYIARQDQVICAHLKRWLAEQGADEKGARAGLPTEMRVLIRDMNAWTSQEVFAGPYLDDPAERDAFGKAYMDMTDAFLAFPLCVPGTAVWKGRQGRLFIIKVLTKAAARSKAKMATGAEPECLLDFWSQQVLQEIREAQEQGVEPPFYSADAKMADSVMDFLFASQDASTASLVWLLTLMAEYPDTLARVREEQRRLRPDPNAPITGDVLNQMEFTRQVVKEALRFRPAAPMVPQTAQADFPLTDNYTAPKGSMIIPSVWAACHQGYEAPHTFDPDRFGPERKEDVKFAGNYLVFGHGPHYCVGREYATNHLMCFLARLALTVDYSRVRSKVSDEIKYLPTLYPGDSVFAFKWATPTASQCGKGGSMKLAATA</sequence>
<evidence type="ECO:0000256" key="4">
    <source>
        <dbReference type="ARBA" id="ARBA00023002"/>
    </source>
</evidence>
<comment type="similarity">
    <text evidence="2 10">Belongs to the cytochrome P450 family.</text>
</comment>
<organism evidence="13">
    <name type="scientific">Chlamydomonas leiostraca</name>
    <dbReference type="NCBI Taxonomy" id="1034604"/>
    <lineage>
        <taxon>Eukaryota</taxon>
        <taxon>Viridiplantae</taxon>
        <taxon>Chlorophyta</taxon>
        <taxon>core chlorophytes</taxon>
        <taxon>Chlorophyceae</taxon>
        <taxon>CS clade</taxon>
        <taxon>Chlamydomonadales</taxon>
        <taxon>Chlamydomonadaceae</taxon>
        <taxon>Chlamydomonas</taxon>
    </lineage>
</organism>
<evidence type="ECO:0000256" key="8">
    <source>
        <dbReference type="ARBA" id="ARBA00047463"/>
    </source>
</evidence>
<dbReference type="PRINTS" id="PR00385">
    <property type="entry name" value="P450"/>
</dbReference>
<keyword evidence="5 9" id="KW-0408">Iron</keyword>
<feature type="transmembrane region" description="Helical" evidence="11">
    <location>
        <begin position="32"/>
        <end position="49"/>
    </location>
</feature>
<dbReference type="PROSITE" id="PS00086">
    <property type="entry name" value="CYTOCHROME_P450"/>
    <property type="match status" value="1"/>
</dbReference>
<keyword evidence="3 9" id="KW-0479">Metal-binding</keyword>
<protein>
    <recommendedName>
        <fullName evidence="6">sterol 22-desaturase</fullName>
        <ecNumber evidence="6">1.14.19.41</ecNumber>
    </recommendedName>
    <alternativeName>
        <fullName evidence="7">C-22 sterol desaturase</fullName>
    </alternativeName>
</protein>
<keyword evidence="9 10" id="KW-0349">Heme</keyword>
<dbReference type="PANTHER" id="PTHR24286:SF228">
    <property type="entry name" value="C-22 STEROL DESATURASE ERG5"/>
    <property type="match status" value="1"/>
</dbReference>
<dbReference type="EMBL" id="HBFB01006301">
    <property type="protein sequence ID" value="CAD8669313.1"/>
    <property type="molecule type" value="Transcribed_RNA"/>
</dbReference>
<feature type="binding site" description="axial binding residue" evidence="9">
    <location>
        <position position="476"/>
    </location>
    <ligand>
        <name>heme</name>
        <dbReference type="ChEBI" id="CHEBI:30413"/>
    </ligand>
    <ligandPart>
        <name>Fe</name>
        <dbReference type="ChEBI" id="CHEBI:18248"/>
    </ligandPart>
</feature>
<dbReference type="InterPro" id="IPR001128">
    <property type="entry name" value="Cyt_P450"/>
</dbReference>